<feature type="region of interest" description="Disordered" evidence="1">
    <location>
        <begin position="45"/>
        <end position="72"/>
    </location>
</feature>
<comment type="caution">
    <text evidence="2">The sequence shown here is derived from an EMBL/GenBank/DDBJ whole genome shotgun (WGS) entry which is preliminary data.</text>
</comment>
<accession>A0A3R7EZ41</accession>
<proteinExistence type="predicted"/>
<dbReference type="Proteomes" id="UP000028058">
    <property type="component" value="Unassembled WGS sequence"/>
</dbReference>
<gene>
    <name evidence="2" type="ORF">SFRA_002520</name>
</gene>
<evidence type="ECO:0000313" key="3">
    <source>
        <dbReference type="Proteomes" id="UP000028058"/>
    </source>
</evidence>
<dbReference type="AlphaFoldDB" id="A0A3R7EZ41"/>
<keyword evidence="3" id="KW-1185">Reference proteome</keyword>
<name>A0A3R7EZ41_9ACTN</name>
<evidence type="ECO:0000313" key="2">
    <source>
        <dbReference type="EMBL" id="RKM99095.1"/>
    </source>
</evidence>
<protein>
    <submittedName>
        <fullName evidence="2">Uncharacterized protein</fullName>
    </submittedName>
</protein>
<dbReference type="RefSeq" id="WP_043462155.1">
    <property type="nucleotide sequence ID" value="NZ_CP134822.1"/>
</dbReference>
<dbReference type="EMBL" id="JNAD02000001">
    <property type="protein sequence ID" value="RKM99095.1"/>
    <property type="molecule type" value="Genomic_DNA"/>
</dbReference>
<sequence>MNEVLLHGLVLATAMRVFTPDAARLVRRALAAGVRVGTASLLDHRTPLPCRPAPAPAGAARPFPVPEKGERA</sequence>
<evidence type="ECO:0000256" key="1">
    <source>
        <dbReference type="SAM" id="MobiDB-lite"/>
    </source>
</evidence>
<reference evidence="2 3" key="1">
    <citation type="journal article" date="2014" name="Genome Announc.">
        <title>Draft Genome Sequence of Streptomyces fradiae ATCC 19609, a Strain Highly Sensitive to Antibiotics.</title>
        <authorList>
            <person name="Bekker O.B."/>
            <person name="Klimina K.M."/>
            <person name="Vatlin A.A."/>
            <person name="Zakharevich N.V."/>
            <person name="Kasianov A.S."/>
            <person name="Danilenko V.N."/>
        </authorList>
    </citation>
    <scope>NUCLEOTIDE SEQUENCE [LARGE SCALE GENOMIC DNA]</scope>
    <source>
        <strain evidence="2 3">ATCC 19609</strain>
    </source>
</reference>
<organism evidence="2 3">
    <name type="scientific">Streptomyces xinghaiensis</name>
    <dbReference type="NCBI Taxonomy" id="1038928"/>
    <lineage>
        <taxon>Bacteria</taxon>
        <taxon>Bacillati</taxon>
        <taxon>Actinomycetota</taxon>
        <taxon>Actinomycetes</taxon>
        <taxon>Kitasatosporales</taxon>
        <taxon>Streptomycetaceae</taxon>
        <taxon>Streptomyces</taxon>
    </lineage>
</organism>